<evidence type="ECO:0000313" key="2">
    <source>
        <dbReference type="Proteomes" id="UP000184932"/>
    </source>
</evidence>
<evidence type="ECO:0000313" key="1">
    <source>
        <dbReference type="EMBL" id="SIO15182.1"/>
    </source>
</evidence>
<dbReference type="InterPro" id="IPR009467">
    <property type="entry name" value="Glycolipid-bd_prot_put"/>
</dbReference>
<dbReference type="AlphaFoldDB" id="A0A1N6H620"/>
<dbReference type="Pfam" id="PF06475">
    <property type="entry name" value="Glycolipid_bind"/>
    <property type="match status" value="1"/>
</dbReference>
<organism evidence="1 2">
    <name type="scientific">Vannielia litorea</name>
    <dbReference type="NCBI Taxonomy" id="1217970"/>
    <lineage>
        <taxon>Bacteria</taxon>
        <taxon>Pseudomonadati</taxon>
        <taxon>Pseudomonadota</taxon>
        <taxon>Alphaproteobacteria</taxon>
        <taxon>Rhodobacterales</taxon>
        <taxon>Paracoccaceae</taxon>
        <taxon>Vannielia</taxon>
    </lineage>
</organism>
<keyword evidence="2" id="KW-1185">Reference proteome</keyword>
<reference evidence="2" key="1">
    <citation type="submission" date="2016-11" db="EMBL/GenBank/DDBJ databases">
        <authorList>
            <person name="Varghese N."/>
            <person name="Submissions S."/>
        </authorList>
    </citation>
    <scope>NUCLEOTIDE SEQUENCE [LARGE SCALE GENOMIC DNA]</scope>
    <source>
        <strain evidence="2">DSM 29440</strain>
    </source>
</reference>
<accession>A0A1N6H620</accession>
<dbReference type="STRING" id="1217970.SAMN05444002_3107"/>
<sequence length="186" mass="20542">MKNGKPHATARWRRLDRPGEDTCRLVEEPGGWMLCGHARYDHGGQRTALDYLVRCNAMWEAQSADVTGLIGGQEVAWRLLRGPTGWCLGDGPAALEDCVDVDLAFTPATNLLPLRRLAFEGTEEVAAAWFREEQDGTLERLPQRYTQKGAGRFAYASPGFEAELTVHPTGFVTHYPGLWEGAVDVA</sequence>
<name>A0A1N6H620_9RHOB</name>
<protein>
    <submittedName>
        <fullName evidence="1">Uncharacterized protein</fullName>
    </submittedName>
</protein>
<proteinExistence type="predicted"/>
<dbReference type="RefSeq" id="WP_084193062.1">
    <property type="nucleotide sequence ID" value="NZ_FSRL01000001.1"/>
</dbReference>
<gene>
    <name evidence="1" type="ORF">SAMN05444002_3107</name>
</gene>
<dbReference type="EMBL" id="FSRL01000001">
    <property type="protein sequence ID" value="SIO15182.1"/>
    <property type="molecule type" value="Genomic_DNA"/>
</dbReference>
<dbReference type="SUPFAM" id="SSF159275">
    <property type="entry name" value="PA1994-like"/>
    <property type="match status" value="1"/>
</dbReference>
<dbReference type="OrthoDB" id="7347529at2"/>
<dbReference type="Proteomes" id="UP000184932">
    <property type="component" value="Unassembled WGS sequence"/>
</dbReference>